<dbReference type="RefSeq" id="WP_229959449.1">
    <property type="nucleotide sequence ID" value="NZ_JAJJWI010000005.1"/>
</dbReference>
<evidence type="ECO:0000313" key="2">
    <source>
        <dbReference type="EMBL" id="MFD2068421.1"/>
    </source>
</evidence>
<evidence type="ECO:0000313" key="3">
    <source>
        <dbReference type="Proteomes" id="UP001597369"/>
    </source>
</evidence>
<reference evidence="3" key="1">
    <citation type="journal article" date="2019" name="Int. J. Syst. Evol. Microbiol.">
        <title>The Global Catalogue of Microorganisms (GCM) 10K type strain sequencing project: providing services to taxonomists for standard genome sequencing and annotation.</title>
        <authorList>
            <consortium name="The Broad Institute Genomics Platform"/>
            <consortium name="The Broad Institute Genome Sequencing Center for Infectious Disease"/>
            <person name="Wu L."/>
            <person name="Ma J."/>
        </authorList>
    </citation>
    <scope>NUCLEOTIDE SEQUENCE [LARGE SCALE GENOMIC DNA]</scope>
    <source>
        <strain evidence="3">JCM 16545</strain>
    </source>
</reference>
<feature type="signal peptide" evidence="1">
    <location>
        <begin position="1"/>
        <end position="20"/>
    </location>
</feature>
<keyword evidence="1" id="KW-0732">Signal</keyword>
<dbReference type="NCBIfam" id="TIGR04131">
    <property type="entry name" value="Bac_Flav_CTERM"/>
    <property type="match status" value="1"/>
</dbReference>
<sequence>MLKRFLFLLAGIILCFNAYATHIVGGEFELEHLQEYNYRLTLNLYFDDVNGNPGALDQLITVNVFEKGSNRLMLTQDMTIKSQSYVNYTNIDCAIGSLRTRKIVYYETINLSPRRYNHSQGYYVTWERCCRNNTINNIVSPGAAAQTFYMEFPPVVKNGDFFNNSSPKLFPPLNDYACVGELFYFDFNGTDPDGDSLVYDMVTPLNGYTSTAMPAYNYYDTPGTAPYPEIRWLSGYSENTQIQGSPPINIDAQTGRLIMRPQSKGLFVFGIRCQEFRNGQKIGEVRRDFQVLVLECATNSSPEVMARAQGTTDLYKDTDVMRIDATGNRCVEVMFTDVDPNEFLSLKTLPENFSSSDYTFQGITQGNINQPGAANDTLKATICFAECFDTGGKVFKLNLIAQDDGCSLPRQDTLQLSFTIDPIPDTPPGVSLSTPTRVFEVTEGDVLSFDVTGFDNDGHDITLTATGQNFDLGSQNIIFPSQTKPGEVTSNFSWNINCATVQQESYLVEFKATSMVCGEEVSKTELVEVRTIYNNNAPVISTDQEILVIELGLDELFEASIFGNDTDMNGLTLSAAGEGFELSDLGMNFTSTGSNGEATGLFSWNAVCLAATNGVARVTFTLAEDACVPSPNQAITMEFHVKDVNDAPVISTDQKVLTFELDLNQPFEAKLFGEDINLNPLNLWLEGDGFDTEAMGMTFTSTNGNGKAEGVFNWVANCEAFQRGNIKVNFKLREDACSPFPDEVITMEFKVVVPELKDFVPANIFTPNGDGLNDYFEIPELPLEFCTASFSNITIFNRWGKEVFRSDDNKFKWDGKGVNDGVYFYVIDFRSSQYKGTVTIVH</sequence>
<protein>
    <submittedName>
        <fullName evidence="2">Gliding motility-associated C-terminal domain-containing protein</fullName>
    </submittedName>
</protein>
<dbReference type="InterPro" id="IPR026341">
    <property type="entry name" value="T9SS_type_B"/>
</dbReference>
<evidence type="ECO:0000256" key="1">
    <source>
        <dbReference type="SAM" id="SignalP"/>
    </source>
</evidence>
<comment type="caution">
    <text evidence="2">The sequence shown here is derived from an EMBL/GenBank/DDBJ whole genome shotgun (WGS) entry which is preliminary data.</text>
</comment>
<organism evidence="2 3">
    <name type="scientific">Pontibacter silvestris</name>
    <dbReference type="NCBI Taxonomy" id="2305183"/>
    <lineage>
        <taxon>Bacteria</taxon>
        <taxon>Pseudomonadati</taxon>
        <taxon>Bacteroidota</taxon>
        <taxon>Cytophagia</taxon>
        <taxon>Cytophagales</taxon>
        <taxon>Hymenobacteraceae</taxon>
        <taxon>Pontibacter</taxon>
    </lineage>
</organism>
<dbReference type="Proteomes" id="UP001597369">
    <property type="component" value="Unassembled WGS sequence"/>
</dbReference>
<dbReference type="Pfam" id="PF13585">
    <property type="entry name" value="CHU_C"/>
    <property type="match status" value="1"/>
</dbReference>
<keyword evidence="3" id="KW-1185">Reference proteome</keyword>
<name>A0ABW4X221_9BACT</name>
<gene>
    <name evidence="2" type="ORF">ACFSKU_16140</name>
</gene>
<accession>A0ABW4X221</accession>
<proteinExistence type="predicted"/>
<feature type="chain" id="PRO_5047344687" evidence="1">
    <location>
        <begin position="21"/>
        <end position="842"/>
    </location>
</feature>
<dbReference type="EMBL" id="JBHUHV010000053">
    <property type="protein sequence ID" value="MFD2068421.1"/>
    <property type="molecule type" value="Genomic_DNA"/>
</dbReference>